<dbReference type="KEGG" id="nia:A8C56_01410"/>
<keyword evidence="2" id="KW-1185">Reference proteome</keyword>
<sequence length="119" mass="13224">MRKTVASIFLVLYVALFVSNALFTHGHVTADGRFILHVHPYNIAWEKTGKKHRHSPSQMEMLNAVHYCTYTHPSVYLLPLFSPACTGILPVPENMGRPHLSYVRAAAVRGPPLAAIAFS</sequence>
<protein>
    <submittedName>
        <fullName evidence="1">Uncharacterized protein</fullName>
    </submittedName>
</protein>
<evidence type="ECO:0000313" key="1">
    <source>
        <dbReference type="EMBL" id="ANH79807.1"/>
    </source>
</evidence>
<organism evidence="1 2">
    <name type="scientific">Niabella ginsenosidivorans</name>
    <dbReference type="NCBI Taxonomy" id="1176587"/>
    <lineage>
        <taxon>Bacteria</taxon>
        <taxon>Pseudomonadati</taxon>
        <taxon>Bacteroidota</taxon>
        <taxon>Chitinophagia</taxon>
        <taxon>Chitinophagales</taxon>
        <taxon>Chitinophagaceae</taxon>
        <taxon>Niabella</taxon>
    </lineage>
</organism>
<dbReference type="RefSeq" id="WP_067751080.1">
    <property type="nucleotide sequence ID" value="NZ_CP015772.1"/>
</dbReference>
<evidence type="ECO:0000313" key="2">
    <source>
        <dbReference type="Proteomes" id="UP000077667"/>
    </source>
</evidence>
<dbReference type="STRING" id="1176587.A8C56_01410"/>
<dbReference type="Proteomes" id="UP000077667">
    <property type="component" value="Chromosome"/>
</dbReference>
<reference evidence="1 2" key="1">
    <citation type="submission" date="2016-05" db="EMBL/GenBank/DDBJ databases">
        <title>Niabella ginsenosidivorans BS26 whole genome sequencing.</title>
        <authorList>
            <person name="Im W.T."/>
            <person name="Siddiqi M.Z."/>
        </authorList>
    </citation>
    <scope>NUCLEOTIDE SEQUENCE [LARGE SCALE GENOMIC DNA]</scope>
    <source>
        <strain evidence="1 2">BS26</strain>
    </source>
</reference>
<gene>
    <name evidence="1" type="ORF">A8C56_01410</name>
</gene>
<name>A0A1A9HWP6_9BACT</name>
<dbReference type="AlphaFoldDB" id="A0A1A9HWP6"/>
<proteinExistence type="predicted"/>
<dbReference type="EMBL" id="CP015772">
    <property type="protein sequence ID" value="ANH79807.1"/>
    <property type="molecule type" value="Genomic_DNA"/>
</dbReference>
<dbReference type="OrthoDB" id="1121875at2"/>
<accession>A0A1A9HWP6</accession>